<feature type="compositionally biased region" description="Polar residues" evidence="1">
    <location>
        <begin position="18"/>
        <end position="40"/>
    </location>
</feature>
<evidence type="ECO:0000313" key="3">
    <source>
        <dbReference type="Proteomes" id="UP000565441"/>
    </source>
</evidence>
<comment type="caution">
    <text evidence="2">The sequence shown here is derived from an EMBL/GenBank/DDBJ whole genome shotgun (WGS) entry which is preliminary data.</text>
</comment>
<gene>
    <name evidence="2" type="ORF">D9615_004047</name>
</gene>
<evidence type="ECO:0000256" key="1">
    <source>
        <dbReference type="SAM" id="MobiDB-lite"/>
    </source>
</evidence>
<dbReference type="OrthoDB" id="20273at2759"/>
<evidence type="ECO:0000313" key="2">
    <source>
        <dbReference type="EMBL" id="KAF5380861.1"/>
    </source>
</evidence>
<accession>A0A8H5HCY2</accession>
<name>A0A8H5HCY2_9AGAR</name>
<keyword evidence="3" id="KW-1185">Reference proteome</keyword>
<dbReference type="EMBL" id="JAACJP010000012">
    <property type="protein sequence ID" value="KAF5380861.1"/>
    <property type="molecule type" value="Genomic_DNA"/>
</dbReference>
<dbReference type="Proteomes" id="UP000565441">
    <property type="component" value="Unassembled WGS sequence"/>
</dbReference>
<dbReference type="Gene3D" id="2.60.40.1820">
    <property type="match status" value="1"/>
</dbReference>
<dbReference type="AlphaFoldDB" id="A0A8H5HCY2"/>
<proteinExistence type="predicted"/>
<organism evidence="2 3">
    <name type="scientific">Tricholomella constricta</name>
    <dbReference type="NCBI Taxonomy" id="117010"/>
    <lineage>
        <taxon>Eukaryota</taxon>
        <taxon>Fungi</taxon>
        <taxon>Dikarya</taxon>
        <taxon>Basidiomycota</taxon>
        <taxon>Agaricomycotina</taxon>
        <taxon>Agaricomycetes</taxon>
        <taxon>Agaricomycetidae</taxon>
        <taxon>Agaricales</taxon>
        <taxon>Tricholomatineae</taxon>
        <taxon>Lyophyllaceae</taxon>
        <taxon>Tricholomella</taxon>
    </lineage>
</organism>
<reference evidence="2 3" key="1">
    <citation type="journal article" date="2020" name="ISME J.">
        <title>Uncovering the hidden diversity of litter-decomposition mechanisms in mushroom-forming fungi.</title>
        <authorList>
            <person name="Floudas D."/>
            <person name="Bentzer J."/>
            <person name="Ahren D."/>
            <person name="Johansson T."/>
            <person name="Persson P."/>
            <person name="Tunlid A."/>
        </authorList>
    </citation>
    <scope>NUCLEOTIDE SEQUENCE [LARGE SCALE GENOMIC DNA]</scope>
    <source>
        <strain evidence="2 3">CBS 661.87</strain>
    </source>
</reference>
<protein>
    <recommendedName>
        <fullName evidence="4">Late embryogenesis abundant protein LEA-2 subgroup domain-containing protein</fullName>
    </recommendedName>
</protein>
<feature type="compositionally biased region" description="Basic and acidic residues" evidence="1">
    <location>
        <begin position="55"/>
        <end position="67"/>
    </location>
</feature>
<sequence>MAYRDPYAEQPGRLQHQPIYNESTPDYNPYSTSVPHQTYDQGGIGPSYDTYGTGYRDEPQYDREYPPERSQSQRTYARATNGGLEPSGSKEINSELGRIEPREKRHDRAGVEELQICSPRRSMDEGWTRTVFWEALLLHDYDRRAAWIRPPNITIGNVETISKGGSAIQLIDNGIQVNLGVNISVNNPNYFAVNFKQIKAEIFYPINGKEPQLGEGISKDVVFRANQLTNWTFPFAIQYKTTDDPQGLILQDLASKCGVGGAKSNIKVNYKITLGLRILFITVSPVVQNNFDFMCPLDPSDLEPLIKSTGIGGLLGS</sequence>
<feature type="region of interest" description="Disordered" evidence="1">
    <location>
        <begin position="1"/>
        <end position="91"/>
    </location>
</feature>
<evidence type="ECO:0008006" key="4">
    <source>
        <dbReference type="Google" id="ProtNLM"/>
    </source>
</evidence>